<reference evidence="5" key="1">
    <citation type="journal article" date="2011" name="Genome Biol.">
        <title>Comparative genomics of the social amoebae Dictyostelium discoideum and Dictyostelium purpureum.</title>
        <authorList>
            <consortium name="US DOE Joint Genome Institute (JGI-PGF)"/>
            <person name="Sucgang R."/>
            <person name="Kuo A."/>
            <person name="Tian X."/>
            <person name="Salerno W."/>
            <person name="Parikh A."/>
            <person name="Feasley C.L."/>
            <person name="Dalin E."/>
            <person name="Tu H."/>
            <person name="Huang E."/>
            <person name="Barry K."/>
            <person name="Lindquist E."/>
            <person name="Shapiro H."/>
            <person name="Bruce D."/>
            <person name="Schmutz J."/>
            <person name="Salamov A."/>
            <person name="Fey P."/>
            <person name="Gaudet P."/>
            <person name="Anjard C."/>
            <person name="Babu M.M."/>
            <person name="Basu S."/>
            <person name="Bushmanova Y."/>
            <person name="van der Wel H."/>
            <person name="Katoh-Kurasawa M."/>
            <person name="Dinh C."/>
            <person name="Coutinho P.M."/>
            <person name="Saito T."/>
            <person name="Elias M."/>
            <person name="Schaap P."/>
            <person name="Kay R.R."/>
            <person name="Henrissat B."/>
            <person name="Eichinger L."/>
            <person name="Rivero F."/>
            <person name="Putnam N.H."/>
            <person name="West C.M."/>
            <person name="Loomis W.F."/>
            <person name="Chisholm R.L."/>
            <person name="Shaulsky G."/>
            <person name="Strassmann J.E."/>
            <person name="Queller D.C."/>
            <person name="Kuspa A."/>
            <person name="Grigoriev I.V."/>
        </authorList>
    </citation>
    <scope>NUCLEOTIDE SEQUENCE [LARGE SCALE GENOMIC DNA]</scope>
    <source>
        <strain evidence="5">QSDP1</strain>
    </source>
</reference>
<dbReference type="FunCoup" id="F0ZCN3">
    <property type="interactions" value="217"/>
</dbReference>
<dbReference type="PANTHER" id="PTHR23310:SF62">
    <property type="entry name" value="ACYL-COA BINDING PROTEIN 1, ISOFORM A"/>
    <property type="match status" value="1"/>
</dbReference>
<dbReference type="PROSITE" id="PS00880">
    <property type="entry name" value="ACB_1"/>
    <property type="match status" value="1"/>
</dbReference>
<dbReference type="PROSITE" id="PS51228">
    <property type="entry name" value="ACB_2"/>
    <property type="match status" value="1"/>
</dbReference>
<dbReference type="OMA" id="RYKFEAW"/>
<dbReference type="InParanoid" id="F0ZCN3"/>
<dbReference type="RefSeq" id="XP_003285185.1">
    <property type="nucleotide sequence ID" value="XM_003285137.1"/>
</dbReference>
<keyword evidence="5" id="KW-1185">Reference proteome</keyword>
<dbReference type="EMBL" id="GL870979">
    <property type="protein sequence ID" value="EGC38324.1"/>
    <property type="molecule type" value="Genomic_DNA"/>
</dbReference>
<dbReference type="VEuPathDB" id="AmoebaDB:DICPUDRAFT_28922"/>
<evidence type="ECO:0000259" key="3">
    <source>
        <dbReference type="PROSITE" id="PS51228"/>
    </source>
</evidence>
<dbReference type="Pfam" id="PF00887">
    <property type="entry name" value="ACBP"/>
    <property type="match status" value="1"/>
</dbReference>
<organism evidence="4 5">
    <name type="scientific">Dictyostelium purpureum</name>
    <name type="common">Slime mold</name>
    <dbReference type="NCBI Taxonomy" id="5786"/>
    <lineage>
        <taxon>Eukaryota</taxon>
        <taxon>Amoebozoa</taxon>
        <taxon>Evosea</taxon>
        <taxon>Eumycetozoa</taxon>
        <taxon>Dictyostelia</taxon>
        <taxon>Dictyosteliales</taxon>
        <taxon>Dictyosteliaceae</taxon>
        <taxon>Dictyostelium</taxon>
    </lineage>
</organism>
<evidence type="ECO:0000313" key="5">
    <source>
        <dbReference type="Proteomes" id="UP000001064"/>
    </source>
</evidence>
<sequence length="81" mass="9081">FEKAAAEVKAFKTKPSNEELLELYALYKQATGGDNNTSQPWAVQVEARAKHDAWSTKKGLSQDDAKTQYIAYVEKIKPTYA</sequence>
<dbReference type="GO" id="GO:0006631">
    <property type="term" value="P:fatty acid metabolic process"/>
    <property type="evidence" value="ECO:0000318"/>
    <property type="project" value="GO_Central"/>
</dbReference>
<dbReference type="InterPro" id="IPR000582">
    <property type="entry name" value="Acyl-CoA-binding_protein"/>
</dbReference>
<evidence type="ECO:0000256" key="2">
    <source>
        <dbReference type="ARBA" id="ARBA00023121"/>
    </source>
</evidence>
<dbReference type="eggNOG" id="KOG0817">
    <property type="taxonomic scope" value="Eukaryota"/>
</dbReference>
<accession>F0ZCN3</accession>
<comment type="similarity">
    <text evidence="1">Belongs to the ACBP family.</text>
</comment>
<feature type="non-terminal residue" evidence="4">
    <location>
        <position position="81"/>
    </location>
</feature>
<dbReference type="AlphaFoldDB" id="F0ZCN3"/>
<dbReference type="SUPFAM" id="SSF47027">
    <property type="entry name" value="Acyl-CoA binding protein"/>
    <property type="match status" value="1"/>
</dbReference>
<dbReference type="InterPro" id="IPR014352">
    <property type="entry name" value="FERM/acyl-CoA-bd_prot_sf"/>
</dbReference>
<dbReference type="InterPro" id="IPR022408">
    <property type="entry name" value="Acyl-CoA-binding_prot_CS"/>
</dbReference>
<dbReference type="GO" id="GO:0000062">
    <property type="term" value="F:fatty-acyl-CoA binding"/>
    <property type="evidence" value="ECO:0000318"/>
    <property type="project" value="GO_Central"/>
</dbReference>
<dbReference type="InterPro" id="IPR035984">
    <property type="entry name" value="Acyl-CoA-binding_sf"/>
</dbReference>
<evidence type="ECO:0000256" key="1">
    <source>
        <dbReference type="ARBA" id="ARBA00005567"/>
    </source>
</evidence>
<gene>
    <name evidence="4" type="primary">ACBA</name>
    <name evidence="4" type="ORF">DICPUDRAFT_28922</name>
</gene>
<name>F0ZCN3_DICPU</name>
<dbReference type="OrthoDB" id="346910at2759"/>
<dbReference type="Proteomes" id="UP000001064">
    <property type="component" value="Unassembled WGS sequence"/>
</dbReference>
<dbReference type="STRING" id="5786.F0ZCN3"/>
<evidence type="ECO:0000313" key="4">
    <source>
        <dbReference type="EMBL" id="EGC38324.1"/>
    </source>
</evidence>
<protein>
    <recommendedName>
        <fullName evidence="3">ACB domain-containing protein</fullName>
    </recommendedName>
</protein>
<keyword evidence="2" id="KW-0446">Lipid-binding</keyword>
<proteinExistence type="inferred from homology"/>
<feature type="domain" description="ACB" evidence="3">
    <location>
        <begin position="1"/>
        <end position="81"/>
    </location>
</feature>
<dbReference type="KEGG" id="dpp:DICPUDRAFT_28922"/>
<dbReference type="PRINTS" id="PR00689">
    <property type="entry name" value="ACOABINDINGP"/>
</dbReference>
<dbReference type="PANTHER" id="PTHR23310">
    <property type="entry name" value="ACYL-COA-BINDING PROTEIN, ACBP"/>
    <property type="match status" value="1"/>
</dbReference>
<dbReference type="Gene3D" id="1.20.80.10">
    <property type="match status" value="1"/>
</dbReference>
<dbReference type="GeneID" id="10502379"/>